<sequence>MDITKEIGSWQEARDRLRKWRDENERKSEDVVDLFISYIGSNLSKLGDEKWVVMEQVAIASMDMHNLPIAEDLIMELKERFPKSERVRLLQIQRLNLLGRHEDAMKGLDAMIDRDPTNSVPYKRKIAILKSLGRTTEAIKELSEYLNRFMSDQEAWSELCDLYLSEGEYNRAVFCAEELVLHTPHNFFVHQRLGDIRYTMGGIENLKLALSYYSQALKLNASSMRSIFGLFLSASSLSTNPRVPPADKKEYTRVVTWAVDQITKRYSGTNVLEDGKAEMLAGVFGALQIQG</sequence>
<protein>
    <recommendedName>
        <fullName evidence="4">ER membrane protein complex subunit 2</fullName>
    </recommendedName>
</protein>
<dbReference type="EMBL" id="CAXLJM020000046">
    <property type="protein sequence ID" value="CAL8111439.1"/>
    <property type="molecule type" value="Genomic_DNA"/>
</dbReference>
<feature type="domain" description="EMC2 TPR-like" evidence="5">
    <location>
        <begin position="95"/>
        <end position="190"/>
    </location>
</feature>
<name>A0ABP1QW01_9HEXA</name>
<evidence type="ECO:0000256" key="1">
    <source>
        <dbReference type="ARBA" id="ARBA00010361"/>
    </source>
</evidence>
<accession>A0ABP1QW01</accession>
<evidence type="ECO:0000259" key="5">
    <source>
        <dbReference type="Pfam" id="PF22890"/>
    </source>
</evidence>
<keyword evidence="2" id="KW-0677">Repeat</keyword>
<comment type="caution">
    <text evidence="6">The sequence shown here is derived from an EMBL/GenBank/DDBJ whole genome shotgun (WGS) entry which is preliminary data.</text>
</comment>
<dbReference type="Proteomes" id="UP001642540">
    <property type="component" value="Unassembled WGS sequence"/>
</dbReference>
<evidence type="ECO:0000256" key="4">
    <source>
        <dbReference type="RuleBase" id="RU367091"/>
    </source>
</evidence>
<dbReference type="InterPro" id="IPR039856">
    <property type="entry name" value="EMC2-like"/>
</dbReference>
<keyword evidence="4" id="KW-0472">Membrane</keyword>
<reference evidence="6 7" key="1">
    <citation type="submission" date="2024-08" db="EMBL/GenBank/DDBJ databases">
        <authorList>
            <person name="Cucini C."/>
            <person name="Frati F."/>
        </authorList>
    </citation>
    <scope>NUCLEOTIDE SEQUENCE [LARGE SCALE GENOMIC DNA]</scope>
</reference>
<evidence type="ECO:0000256" key="2">
    <source>
        <dbReference type="ARBA" id="ARBA00022737"/>
    </source>
</evidence>
<keyword evidence="3" id="KW-0802">TPR repeat</keyword>
<proteinExistence type="inferred from homology"/>
<dbReference type="Pfam" id="PF22890">
    <property type="entry name" value="TPR_EMC2"/>
    <property type="match status" value="1"/>
</dbReference>
<dbReference type="SUPFAM" id="SSF48452">
    <property type="entry name" value="TPR-like"/>
    <property type="match status" value="1"/>
</dbReference>
<comment type="subunit">
    <text evidence="4">Component of the ER membrane protein complex (EMC).</text>
</comment>
<evidence type="ECO:0000313" key="6">
    <source>
        <dbReference type="EMBL" id="CAL8111439.1"/>
    </source>
</evidence>
<comment type="function">
    <text evidence="4">Part of the endoplasmic reticulum membrane protein complex (EMC) that enables the energy-independent insertion into endoplasmic reticulum membranes of newly synthesized membrane proteins.</text>
</comment>
<evidence type="ECO:0000256" key="3">
    <source>
        <dbReference type="ARBA" id="ARBA00022803"/>
    </source>
</evidence>
<dbReference type="InterPro" id="IPR055217">
    <property type="entry name" value="TPR_EMC2"/>
</dbReference>
<keyword evidence="7" id="KW-1185">Reference proteome</keyword>
<keyword evidence="4" id="KW-0256">Endoplasmic reticulum</keyword>
<evidence type="ECO:0000313" key="7">
    <source>
        <dbReference type="Proteomes" id="UP001642540"/>
    </source>
</evidence>
<dbReference type="InterPro" id="IPR011990">
    <property type="entry name" value="TPR-like_helical_dom_sf"/>
</dbReference>
<dbReference type="PANTHER" id="PTHR12760">
    <property type="entry name" value="TETRATRICOPEPTIDE REPEAT PROTEIN"/>
    <property type="match status" value="1"/>
</dbReference>
<comment type="subcellular location">
    <subcellularLocation>
        <location evidence="4">Endoplasmic reticulum membrane</location>
        <topology evidence="4">Peripheral membrane protein</topology>
        <orientation evidence="4">Cytoplasmic side</orientation>
    </subcellularLocation>
</comment>
<dbReference type="Gene3D" id="1.25.40.10">
    <property type="entry name" value="Tetratricopeptide repeat domain"/>
    <property type="match status" value="1"/>
</dbReference>
<gene>
    <name evidence="6" type="ORF">ODALV1_LOCUS15039</name>
</gene>
<comment type="similarity">
    <text evidence="1 4">Belongs to the EMC2 family.</text>
</comment>
<organism evidence="6 7">
    <name type="scientific">Orchesella dallaii</name>
    <dbReference type="NCBI Taxonomy" id="48710"/>
    <lineage>
        <taxon>Eukaryota</taxon>
        <taxon>Metazoa</taxon>
        <taxon>Ecdysozoa</taxon>
        <taxon>Arthropoda</taxon>
        <taxon>Hexapoda</taxon>
        <taxon>Collembola</taxon>
        <taxon>Entomobryomorpha</taxon>
        <taxon>Entomobryoidea</taxon>
        <taxon>Orchesellidae</taxon>
        <taxon>Orchesellinae</taxon>
        <taxon>Orchesella</taxon>
    </lineage>
</organism>